<sequence>MLHLENNGRIWFPLPPDNEETSFFSYADDDDEMGPTCVVILSSDTLQNDKNVEHKKQLAVEQLVVQGHFRALFSQLLQSEFVEVANFVKPDTSRGRSMDPGDYVKIKCIASGNPYER</sequence>
<reference evidence="2" key="1">
    <citation type="journal article" date="2022" name="Mol. Ecol. Resour.">
        <title>The genomes of chicory, endive, great burdock and yacon provide insights into Asteraceae palaeo-polyploidization history and plant inulin production.</title>
        <authorList>
            <person name="Fan W."/>
            <person name="Wang S."/>
            <person name="Wang H."/>
            <person name="Wang A."/>
            <person name="Jiang F."/>
            <person name="Liu H."/>
            <person name="Zhao H."/>
            <person name="Xu D."/>
            <person name="Zhang Y."/>
        </authorList>
    </citation>
    <scope>NUCLEOTIDE SEQUENCE [LARGE SCALE GENOMIC DNA]</scope>
    <source>
        <strain evidence="2">cv. Punajuju</strain>
    </source>
</reference>
<reference evidence="1 2" key="2">
    <citation type="journal article" date="2022" name="Mol. Ecol. Resour.">
        <title>The genomes of chicory, endive, great burdock and yacon provide insights into Asteraceae paleo-polyploidization history and plant inulin production.</title>
        <authorList>
            <person name="Fan W."/>
            <person name="Wang S."/>
            <person name="Wang H."/>
            <person name="Wang A."/>
            <person name="Jiang F."/>
            <person name="Liu H."/>
            <person name="Zhao H."/>
            <person name="Xu D."/>
            <person name="Zhang Y."/>
        </authorList>
    </citation>
    <scope>NUCLEOTIDE SEQUENCE [LARGE SCALE GENOMIC DNA]</scope>
    <source>
        <strain evidence="2">cv. Punajuju</strain>
        <tissue evidence="1">Leaves</tissue>
    </source>
</reference>
<keyword evidence="2" id="KW-1185">Reference proteome</keyword>
<evidence type="ECO:0000313" key="1">
    <source>
        <dbReference type="EMBL" id="KAI3780506.1"/>
    </source>
</evidence>
<proteinExistence type="predicted"/>
<name>A0ACB9GBX4_CICIN</name>
<accession>A0ACB9GBX4</accession>
<organism evidence="1 2">
    <name type="scientific">Cichorium intybus</name>
    <name type="common">Chicory</name>
    <dbReference type="NCBI Taxonomy" id="13427"/>
    <lineage>
        <taxon>Eukaryota</taxon>
        <taxon>Viridiplantae</taxon>
        <taxon>Streptophyta</taxon>
        <taxon>Embryophyta</taxon>
        <taxon>Tracheophyta</taxon>
        <taxon>Spermatophyta</taxon>
        <taxon>Magnoliopsida</taxon>
        <taxon>eudicotyledons</taxon>
        <taxon>Gunneridae</taxon>
        <taxon>Pentapetalae</taxon>
        <taxon>asterids</taxon>
        <taxon>campanulids</taxon>
        <taxon>Asterales</taxon>
        <taxon>Asteraceae</taxon>
        <taxon>Cichorioideae</taxon>
        <taxon>Cichorieae</taxon>
        <taxon>Cichoriinae</taxon>
        <taxon>Cichorium</taxon>
    </lineage>
</organism>
<protein>
    <submittedName>
        <fullName evidence="1">Uncharacterized protein</fullName>
    </submittedName>
</protein>
<evidence type="ECO:0000313" key="2">
    <source>
        <dbReference type="Proteomes" id="UP001055811"/>
    </source>
</evidence>
<comment type="caution">
    <text evidence="1">The sequence shown here is derived from an EMBL/GenBank/DDBJ whole genome shotgun (WGS) entry which is preliminary data.</text>
</comment>
<dbReference type="Proteomes" id="UP001055811">
    <property type="component" value="Linkage Group LG02"/>
</dbReference>
<dbReference type="EMBL" id="CM042010">
    <property type="protein sequence ID" value="KAI3780506.1"/>
    <property type="molecule type" value="Genomic_DNA"/>
</dbReference>
<gene>
    <name evidence="1" type="ORF">L2E82_10487</name>
</gene>